<dbReference type="PROSITE" id="PS50175">
    <property type="entry name" value="ASP_PROT_RETROV"/>
    <property type="match status" value="1"/>
</dbReference>
<keyword evidence="4" id="KW-1185">Reference proteome</keyword>
<sequence>MAYKGECSHRRKHIWKFKELLLKDKWRVNVLVDNKLLHFKVDTGADLTVISQKTFQSTWGNKKKLQASNKQICSPDENKLKVLGQLQAKLQYGKQHFIRNIYVVSNLHVSLLSCTDCEKLNLIARVNEMKAKLDPKLEFPKLFTGLKRLRNLTR</sequence>
<dbReference type="SUPFAM" id="SSF50630">
    <property type="entry name" value="Acid proteases"/>
    <property type="match status" value="1"/>
</dbReference>
<dbReference type="AlphaFoldDB" id="A0A4Y2L6P3"/>
<feature type="domain" description="Peptidase A2" evidence="2">
    <location>
        <begin position="37"/>
        <end position="59"/>
    </location>
</feature>
<dbReference type="InterPro" id="IPR001995">
    <property type="entry name" value="Peptidase_A2_cat"/>
</dbReference>
<dbReference type="InterPro" id="IPR018061">
    <property type="entry name" value="Retropepsins"/>
</dbReference>
<dbReference type="Pfam" id="PF00077">
    <property type="entry name" value="RVP"/>
    <property type="match status" value="1"/>
</dbReference>
<name>A0A4Y2L6P3_ARAVE</name>
<dbReference type="Proteomes" id="UP000499080">
    <property type="component" value="Unassembled WGS sequence"/>
</dbReference>
<dbReference type="InterPro" id="IPR021109">
    <property type="entry name" value="Peptidase_aspartic_dom_sf"/>
</dbReference>
<accession>A0A4Y2L6P3</accession>
<gene>
    <name evidence="3" type="ORF">AVEN_200656_1</name>
</gene>
<dbReference type="EMBL" id="BGPR01005440">
    <property type="protein sequence ID" value="GBN10194.1"/>
    <property type="molecule type" value="Genomic_DNA"/>
</dbReference>
<dbReference type="GO" id="GO:0006508">
    <property type="term" value="P:proteolysis"/>
    <property type="evidence" value="ECO:0007669"/>
    <property type="project" value="InterPro"/>
</dbReference>
<evidence type="ECO:0000259" key="2">
    <source>
        <dbReference type="PROSITE" id="PS50175"/>
    </source>
</evidence>
<dbReference type="GO" id="GO:0004190">
    <property type="term" value="F:aspartic-type endopeptidase activity"/>
    <property type="evidence" value="ECO:0007669"/>
    <property type="project" value="InterPro"/>
</dbReference>
<reference evidence="3 4" key="1">
    <citation type="journal article" date="2019" name="Sci. Rep.">
        <title>Orb-weaving spider Araneus ventricosus genome elucidates the spidroin gene catalogue.</title>
        <authorList>
            <person name="Kono N."/>
            <person name="Nakamura H."/>
            <person name="Ohtoshi R."/>
            <person name="Moran D.A.P."/>
            <person name="Shinohara A."/>
            <person name="Yoshida Y."/>
            <person name="Fujiwara M."/>
            <person name="Mori M."/>
            <person name="Tomita M."/>
            <person name="Arakawa K."/>
        </authorList>
    </citation>
    <scope>NUCLEOTIDE SEQUENCE [LARGE SCALE GENOMIC DNA]</scope>
</reference>
<dbReference type="OrthoDB" id="6782854at2759"/>
<evidence type="ECO:0000313" key="3">
    <source>
        <dbReference type="EMBL" id="GBN10194.1"/>
    </source>
</evidence>
<keyword evidence="1" id="KW-0378">Hydrolase</keyword>
<comment type="caution">
    <text evidence="3">The sequence shown here is derived from an EMBL/GenBank/DDBJ whole genome shotgun (WGS) entry which is preliminary data.</text>
</comment>
<evidence type="ECO:0000256" key="1">
    <source>
        <dbReference type="ARBA" id="ARBA00022801"/>
    </source>
</evidence>
<organism evidence="3 4">
    <name type="scientific">Araneus ventricosus</name>
    <name type="common">Orbweaver spider</name>
    <name type="synonym">Epeira ventricosa</name>
    <dbReference type="NCBI Taxonomy" id="182803"/>
    <lineage>
        <taxon>Eukaryota</taxon>
        <taxon>Metazoa</taxon>
        <taxon>Ecdysozoa</taxon>
        <taxon>Arthropoda</taxon>
        <taxon>Chelicerata</taxon>
        <taxon>Arachnida</taxon>
        <taxon>Araneae</taxon>
        <taxon>Araneomorphae</taxon>
        <taxon>Entelegynae</taxon>
        <taxon>Araneoidea</taxon>
        <taxon>Araneidae</taxon>
        <taxon>Araneus</taxon>
    </lineage>
</organism>
<evidence type="ECO:0000313" key="4">
    <source>
        <dbReference type="Proteomes" id="UP000499080"/>
    </source>
</evidence>
<protein>
    <recommendedName>
        <fullName evidence="2">Peptidase A2 domain-containing protein</fullName>
    </recommendedName>
</protein>
<proteinExistence type="predicted"/>
<dbReference type="Gene3D" id="2.40.70.10">
    <property type="entry name" value="Acid Proteases"/>
    <property type="match status" value="1"/>
</dbReference>